<evidence type="ECO:0000313" key="1">
    <source>
        <dbReference type="EMBL" id="WVX79267.1"/>
    </source>
</evidence>
<accession>A0ABZ2CB88</accession>
<dbReference type="RefSeq" id="WP_338448201.1">
    <property type="nucleotide sequence ID" value="NZ_CP137640.1"/>
</dbReference>
<gene>
    <name evidence="1" type="ORF">R4Z09_18395</name>
</gene>
<proteinExistence type="predicted"/>
<evidence type="ECO:0000313" key="2">
    <source>
        <dbReference type="Proteomes" id="UP001357223"/>
    </source>
</evidence>
<dbReference type="Proteomes" id="UP001357223">
    <property type="component" value="Chromosome"/>
</dbReference>
<dbReference type="EMBL" id="CP137640">
    <property type="protein sequence ID" value="WVX79267.1"/>
    <property type="molecule type" value="Genomic_DNA"/>
</dbReference>
<reference evidence="1 2" key="1">
    <citation type="submission" date="2023-10" db="EMBL/GenBank/DDBJ databases">
        <title>Niallia locisalis sp.nov. isolated from a salt pond sample.</title>
        <authorList>
            <person name="Li X.-J."/>
            <person name="Dong L."/>
        </authorList>
    </citation>
    <scope>NUCLEOTIDE SEQUENCE [LARGE SCALE GENOMIC DNA]</scope>
    <source>
        <strain evidence="1 2">DSM 29761</strain>
    </source>
</reference>
<sequence>MSFMPIKINIKDIKLNNIDHLSAVSFGATIKTNRNVSAKKNQGFGQQFADGSIRIDTASSVLDNETLDSYSQKTNNNLAKS</sequence>
<name>A0ABZ2CB88_9BACI</name>
<keyword evidence="2" id="KW-1185">Reference proteome</keyword>
<protein>
    <submittedName>
        <fullName evidence="1">Uncharacterized protein</fullName>
    </submittedName>
</protein>
<organism evidence="1 2">
    <name type="scientific">Niallia oryzisoli</name>
    <dbReference type="NCBI Taxonomy" id="1737571"/>
    <lineage>
        <taxon>Bacteria</taxon>
        <taxon>Bacillati</taxon>
        <taxon>Bacillota</taxon>
        <taxon>Bacilli</taxon>
        <taxon>Bacillales</taxon>
        <taxon>Bacillaceae</taxon>
        <taxon>Niallia</taxon>
    </lineage>
</organism>